<protein>
    <submittedName>
        <fullName evidence="2">Formyl transferase</fullName>
    </submittedName>
</protein>
<dbReference type="InterPro" id="IPR056442">
    <property type="entry name" value="GINT1_N"/>
</dbReference>
<dbReference type="EMBL" id="CP157484">
    <property type="protein sequence ID" value="XBO39465.1"/>
    <property type="molecule type" value="Genomic_DNA"/>
</dbReference>
<dbReference type="Gene3D" id="2.115.10.20">
    <property type="entry name" value="Glycosyl hydrolase domain, family 43"/>
    <property type="match status" value="1"/>
</dbReference>
<dbReference type="Pfam" id="PF24793">
    <property type="entry name" value="GINT1_N"/>
    <property type="match status" value="1"/>
</dbReference>
<sequence length="484" mass="53121">MRIALRLPGRLTLRWHADLIDRLSAQGHEIDVLPGTGPDILPPELRLLAWFERHVFGRVLESLDPTAAPEAAAPGGHNLVVDLTGSDDLGDGTPVLQPRFDGSPDWNHFFDALLRERPPTIEIVRGPERLVAQRGEAAVLRPALLSTSLDAVLARTAVLIAAAVRDAAGSGPAVPFRAPPDAKPGRPLAFAARHLAQGAMRKLRQRVERPAHWRIGWRPVATGDGVLDRLAWPADGYRWLDTGAGDYAADPFVLEHEGVVHVFCEVFAYADPIGKIAVFTIGPDGTPGTLRTVLERPYHLSYPMVFRRDGQIWMIPETYQNRTVELYRAERFPDVWTLEAVLFQDVELSDVTLAEHDGRLWLFASDSARGATSWDCLSLFMAQDIRGPWRPHPANPVLVDARAARPAGFMERRGGALLRPAQDCRAGYGAGISVCRVDRLDPEGYAQTVLATLRPMGARDTGAHTVNVGGGFEVIDHCGPMRRV</sequence>
<evidence type="ECO:0000259" key="1">
    <source>
        <dbReference type="Pfam" id="PF24793"/>
    </source>
</evidence>
<dbReference type="RefSeq" id="WP_406856309.1">
    <property type="nucleotide sequence ID" value="NZ_CP157484.1"/>
</dbReference>
<evidence type="ECO:0000313" key="2">
    <source>
        <dbReference type="EMBL" id="XBO39465.1"/>
    </source>
</evidence>
<proteinExistence type="predicted"/>
<dbReference type="GO" id="GO:0016740">
    <property type="term" value="F:transferase activity"/>
    <property type="evidence" value="ECO:0007669"/>
    <property type="project" value="UniProtKB-KW"/>
</dbReference>
<dbReference type="InterPro" id="IPR023296">
    <property type="entry name" value="Glyco_hydro_beta-prop_sf"/>
</dbReference>
<dbReference type="AlphaFoldDB" id="A0AAU7JGL0"/>
<accession>A0AAU7JGL0</accession>
<dbReference type="SUPFAM" id="SSF75005">
    <property type="entry name" value="Arabinanase/levansucrase/invertase"/>
    <property type="match status" value="1"/>
</dbReference>
<feature type="domain" description="Glucosamine inositolphosphorylceramide transferase 1 N-terminal" evidence="1">
    <location>
        <begin position="245"/>
        <end position="447"/>
    </location>
</feature>
<name>A0AAU7JGL0_9HYPH</name>
<gene>
    <name evidence="2" type="ORF">ABEG18_01365</name>
</gene>
<keyword evidence="2" id="KW-0808">Transferase</keyword>
<reference evidence="2" key="1">
    <citation type="submission" date="2024-05" db="EMBL/GenBank/DDBJ databases">
        <authorList>
            <person name="Kim S."/>
            <person name="Heo J."/>
            <person name="Choi H."/>
            <person name="Choi Y."/>
            <person name="Kwon S.-W."/>
            <person name="Kim Y."/>
        </authorList>
    </citation>
    <scope>NUCLEOTIDE SEQUENCE</scope>
    <source>
        <strain evidence="2">KACC 23698</strain>
    </source>
</reference>
<organism evidence="2">
    <name type="scientific">Alsobacter sp. KACC 23698</name>
    <dbReference type="NCBI Taxonomy" id="3149229"/>
    <lineage>
        <taxon>Bacteria</taxon>
        <taxon>Pseudomonadati</taxon>
        <taxon>Pseudomonadota</taxon>
        <taxon>Alphaproteobacteria</taxon>
        <taxon>Hyphomicrobiales</taxon>
        <taxon>Alsobacteraceae</taxon>
        <taxon>Alsobacter</taxon>
    </lineage>
</organism>